<evidence type="ECO:0000256" key="1">
    <source>
        <dbReference type="SAM" id="MobiDB-lite"/>
    </source>
</evidence>
<reference evidence="2" key="2">
    <citation type="submission" date="2023-06" db="EMBL/GenBank/DDBJ databases">
        <authorList>
            <consortium name="Lawrence Berkeley National Laboratory"/>
            <person name="Mondo S.J."/>
            <person name="Hensen N."/>
            <person name="Bonometti L."/>
            <person name="Westerberg I."/>
            <person name="Brannstrom I.O."/>
            <person name="Guillou S."/>
            <person name="Cros-Aarteil S."/>
            <person name="Calhoun S."/>
            <person name="Haridas S."/>
            <person name="Kuo A."/>
            <person name="Pangilinan J."/>
            <person name="Riley R."/>
            <person name="Labutti K."/>
            <person name="Andreopoulos B."/>
            <person name="Lipzen A."/>
            <person name="Chen C."/>
            <person name="Yanf M."/>
            <person name="Daum C."/>
            <person name="Ng V."/>
            <person name="Clum A."/>
            <person name="Steindorff A."/>
            <person name="Ohm R."/>
            <person name="Martin F."/>
            <person name="Silar P."/>
            <person name="Natvig D."/>
            <person name="Lalanne C."/>
            <person name="Gautier V."/>
            <person name="Ament-Velasquez S.L."/>
            <person name="Kruys A."/>
            <person name="Hutchinson M.I."/>
            <person name="Powell A.J."/>
            <person name="Barry K."/>
            <person name="Miller A.N."/>
            <person name="Grigoriev I.V."/>
            <person name="Debuchy R."/>
            <person name="Gladieux P."/>
            <person name="Thoren M.H."/>
            <person name="Johannesson H."/>
        </authorList>
    </citation>
    <scope>NUCLEOTIDE SEQUENCE</scope>
    <source>
        <strain evidence="2">PSN324</strain>
    </source>
</reference>
<name>A0AAV9I442_9PEZI</name>
<feature type="region of interest" description="Disordered" evidence="1">
    <location>
        <begin position="744"/>
        <end position="781"/>
    </location>
</feature>
<dbReference type="AlphaFoldDB" id="A0AAV9I442"/>
<proteinExistence type="predicted"/>
<dbReference type="Proteomes" id="UP001321749">
    <property type="component" value="Unassembled WGS sequence"/>
</dbReference>
<dbReference type="PANTHER" id="PTHR40788">
    <property type="entry name" value="CLR5 DOMAIN-CONTAINING PROTEIN-RELATED"/>
    <property type="match status" value="1"/>
</dbReference>
<sequence length="781" mass="87774">MSIRLPASPGKVRALIQHLEINSDSPEKVDWTDQNTRCREIKRLRLDHLPSQPGLPSEYRAWRSMDKFCYTLLLTMVREPDELAETFGLQKAGEKDILSSSEELFKEITEGAKQAAFALKGFQQAYRFPSWRKKLVDKWRALGRHARREVLLTAWPDIAPRHRMDIYDAPLLEDPQKGLLLKESATKPRSAAYLTPQINLEDLTQGNNMILFLQQRATHEPGELVDGDLERVRIERLGNGVPFSHLIKGSINLETPQGDASQSHYGDIDRSVDLDEFINSDQVWGRALTVNDGILVIKIQERIAYGIDSFIHVMNEDLTTASESASEQVGNLDDHVDKEAASLTSLLAIHQQYKSPHDPLPAILNMCARMAREFRRRLWQLRRDPQHFVSWALEYFAHAPENALDSNGEKHPDLSYPDKHLEIYDRTTSALIADTYLRCIQWDILVKLIQEVIDTGYSASDHTKWAREKQESLILCLLKLHKFLNVFMLRRLAGNITRSAAALPELAQYYTRQIGTRFSTRSSPTQDGESRSESEPVLSEADAMSQSVYLLKLVSQAFTPSPSGSSAPALVPLDDALVELARLSGLNQLPGASKLLQTEIKEAGRAGLIVNQLRVSFPLVFSSVHGTGGAALDLLPEVKEEMARWLSETKKLVNELDRVMRFHIRPRSPVGFDNDDYDDDADKVTRPRLAVLTRAVEECLKAGEGMREASGDRLAEVWAAFSAYAQGQRSREVEESMAKVLKAAAEEAEGEEGEEQMVEGGVVEGSQAGEEGMQKQEEEEE</sequence>
<reference evidence="2" key="1">
    <citation type="journal article" date="2023" name="Mol. Phylogenet. Evol.">
        <title>Genome-scale phylogeny and comparative genomics of the fungal order Sordariales.</title>
        <authorList>
            <person name="Hensen N."/>
            <person name="Bonometti L."/>
            <person name="Westerberg I."/>
            <person name="Brannstrom I.O."/>
            <person name="Guillou S."/>
            <person name="Cros-Aarteil S."/>
            <person name="Calhoun S."/>
            <person name="Haridas S."/>
            <person name="Kuo A."/>
            <person name="Mondo S."/>
            <person name="Pangilinan J."/>
            <person name="Riley R."/>
            <person name="LaButti K."/>
            <person name="Andreopoulos B."/>
            <person name="Lipzen A."/>
            <person name="Chen C."/>
            <person name="Yan M."/>
            <person name="Daum C."/>
            <person name="Ng V."/>
            <person name="Clum A."/>
            <person name="Steindorff A."/>
            <person name="Ohm R.A."/>
            <person name="Martin F."/>
            <person name="Silar P."/>
            <person name="Natvig D.O."/>
            <person name="Lalanne C."/>
            <person name="Gautier V."/>
            <person name="Ament-Velasquez S.L."/>
            <person name="Kruys A."/>
            <person name="Hutchinson M.I."/>
            <person name="Powell A.J."/>
            <person name="Barry K."/>
            <person name="Miller A.N."/>
            <person name="Grigoriev I.V."/>
            <person name="Debuchy R."/>
            <person name="Gladieux P."/>
            <person name="Hiltunen Thoren M."/>
            <person name="Johannesson H."/>
        </authorList>
    </citation>
    <scope>NUCLEOTIDE SEQUENCE</scope>
    <source>
        <strain evidence="2">PSN324</strain>
    </source>
</reference>
<evidence type="ECO:0000313" key="3">
    <source>
        <dbReference type="Proteomes" id="UP001321749"/>
    </source>
</evidence>
<feature type="compositionally biased region" description="Low complexity" evidence="1">
    <location>
        <begin position="758"/>
        <end position="771"/>
    </location>
</feature>
<accession>A0AAV9I442</accession>
<dbReference type="EMBL" id="MU864933">
    <property type="protein sequence ID" value="KAK4466243.1"/>
    <property type="molecule type" value="Genomic_DNA"/>
</dbReference>
<feature type="compositionally biased region" description="Polar residues" evidence="1">
    <location>
        <begin position="518"/>
        <end position="527"/>
    </location>
</feature>
<feature type="region of interest" description="Disordered" evidence="1">
    <location>
        <begin position="518"/>
        <end position="538"/>
    </location>
</feature>
<protein>
    <submittedName>
        <fullName evidence="2">Uncharacterized protein</fullName>
    </submittedName>
</protein>
<dbReference type="PANTHER" id="PTHR40788:SF2">
    <property type="entry name" value="CLR5 DOMAIN-CONTAINING PROTEIN"/>
    <property type="match status" value="1"/>
</dbReference>
<gene>
    <name evidence="2" type="ORF">QBC42DRAFT_293597</name>
</gene>
<comment type="caution">
    <text evidence="2">The sequence shown here is derived from an EMBL/GenBank/DDBJ whole genome shotgun (WGS) entry which is preliminary data.</text>
</comment>
<feature type="compositionally biased region" description="Basic and acidic residues" evidence="1">
    <location>
        <begin position="772"/>
        <end position="781"/>
    </location>
</feature>
<keyword evidence="3" id="KW-1185">Reference proteome</keyword>
<organism evidence="2 3">
    <name type="scientific">Cladorrhinum samala</name>
    <dbReference type="NCBI Taxonomy" id="585594"/>
    <lineage>
        <taxon>Eukaryota</taxon>
        <taxon>Fungi</taxon>
        <taxon>Dikarya</taxon>
        <taxon>Ascomycota</taxon>
        <taxon>Pezizomycotina</taxon>
        <taxon>Sordariomycetes</taxon>
        <taxon>Sordariomycetidae</taxon>
        <taxon>Sordariales</taxon>
        <taxon>Podosporaceae</taxon>
        <taxon>Cladorrhinum</taxon>
    </lineage>
</organism>
<feature type="compositionally biased region" description="Acidic residues" evidence="1">
    <location>
        <begin position="746"/>
        <end position="757"/>
    </location>
</feature>
<evidence type="ECO:0000313" key="2">
    <source>
        <dbReference type="EMBL" id="KAK4466243.1"/>
    </source>
</evidence>